<organism evidence="2">
    <name type="scientific">uncultured Caudovirales phage</name>
    <dbReference type="NCBI Taxonomy" id="2100421"/>
    <lineage>
        <taxon>Viruses</taxon>
        <taxon>Duplodnaviria</taxon>
        <taxon>Heunggongvirae</taxon>
        <taxon>Uroviricota</taxon>
        <taxon>Caudoviricetes</taxon>
        <taxon>Peduoviridae</taxon>
        <taxon>Maltschvirus</taxon>
        <taxon>Maltschvirus maltsch</taxon>
    </lineage>
</organism>
<dbReference type="EMBL" id="LR797015">
    <property type="protein sequence ID" value="CAB4181772.1"/>
    <property type="molecule type" value="Genomic_DNA"/>
</dbReference>
<dbReference type="EMBL" id="LR797241">
    <property type="protein sequence ID" value="CAB4195424.1"/>
    <property type="molecule type" value="Genomic_DNA"/>
</dbReference>
<dbReference type="EMBL" id="LR796628">
    <property type="protein sequence ID" value="CAB4155575.1"/>
    <property type="molecule type" value="Genomic_DNA"/>
</dbReference>
<sequence length="154" mass="15624">MGKTTFSGPIRAGDIRDTTGTTLGTNVRNVGNVVMVQTYALTQAGTATALGTDIVLPANSHILNIQLLSTVAWSGAATTISVGTSATATELVSAGVTSGAIGLAALTPGTDSTRTANWDDILSPDKRIYVLSANTGTGVGTLTVRYIQAQDLAI</sequence>
<evidence type="ECO:0000313" key="3">
    <source>
        <dbReference type="EMBL" id="CAB4181772.1"/>
    </source>
</evidence>
<evidence type="ECO:0000313" key="4">
    <source>
        <dbReference type="EMBL" id="CAB4195424.1"/>
    </source>
</evidence>
<evidence type="ECO:0000313" key="2">
    <source>
        <dbReference type="EMBL" id="CAB4169593.1"/>
    </source>
</evidence>
<dbReference type="EMBL" id="LR797365">
    <property type="protein sequence ID" value="CAB4210437.1"/>
    <property type="molecule type" value="Genomic_DNA"/>
</dbReference>
<dbReference type="EMBL" id="LR798365">
    <property type="protein sequence ID" value="CAB5226841.1"/>
    <property type="molecule type" value="Genomic_DNA"/>
</dbReference>
<reference evidence="2" key="1">
    <citation type="submission" date="2020-05" db="EMBL/GenBank/DDBJ databases">
        <authorList>
            <person name="Chiriac C."/>
            <person name="Salcher M."/>
            <person name="Ghai R."/>
            <person name="Kavagutti S V."/>
        </authorList>
    </citation>
    <scope>NUCLEOTIDE SEQUENCE</scope>
</reference>
<proteinExistence type="predicted"/>
<accession>A0A6J5PDN5</accession>
<name>A0A6J5PDN5_9CAUD</name>
<gene>
    <name evidence="3" type="ORF">UFOVP1064_62</name>
    <name evidence="4" type="ORF">UFOVP1294_15</name>
    <name evidence="5" type="ORF">UFOVP1412_18</name>
    <name evidence="6" type="ORF">UFOVP1515_53</name>
    <name evidence="1" type="ORF">UFOVP659_13</name>
    <name evidence="2" type="ORF">UFOVP885_66</name>
</gene>
<protein>
    <submittedName>
        <fullName evidence="2">Uncharacterized protein</fullName>
    </submittedName>
</protein>
<evidence type="ECO:0000313" key="1">
    <source>
        <dbReference type="EMBL" id="CAB4155575.1"/>
    </source>
</evidence>
<evidence type="ECO:0000313" key="6">
    <source>
        <dbReference type="EMBL" id="CAB5226841.1"/>
    </source>
</evidence>
<evidence type="ECO:0000313" key="5">
    <source>
        <dbReference type="EMBL" id="CAB4210437.1"/>
    </source>
</evidence>
<dbReference type="EMBL" id="LR796846">
    <property type="protein sequence ID" value="CAB4169593.1"/>
    <property type="molecule type" value="Genomic_DNA"/>
</dbReference>